<accession>A0A6A6BT14</accession>
<keyword evidence="1" id="KW-0472">Membrane</keyword>
<evidence type="ECO:0000313" key="2">
    <source>
        <dbReference type="EMBL" id="KAF2147130.1"/>
    </source>
</evidence>
<dbReference type="RefSeq" id="XP_033402838.1">
    <property type="nucleotide sequence ID" value="XM_033536226.1"/>
</dbReference>
<reference evidence="2" key="1">
    <citation type="journal article" date="2020" name="Stud. Mycol.">
        <title>101 Dothideomycetes genomes: a test case for predicting lifestyles and emergence of pathogens.</title>
        <authorList>
            <person name="Haridas S."/>
            <person name="Albert R."/>
            <person name="Binder M."/>
            <person name="Bloem J."/>
            <person name="Labutti K."/>
            <person name="Salamov A."/>
            <person name="Andreopoulos B."/>
            <person name="Baker S."/>
            <person name="Barry K."/>
            <person name="Bills G."/>
            <person name="Bluhm B."/>
            <person name="Cannon C."/>
            <person name="Castanera R."/>
            <person name="Culley D."/>
            <person name="Daum C."/>
            <person name="Ezra D."/>
            <person name="Gonzalez J."/>
            <person name="Henrissat B."/>
            <person name="Kuo A."/>
            <person name="Liang C."/>
            <person name="Lipzen A."/>
            <person name="Lutzoni F."/>
            <person name="Magnuson J."/>
            <person name="Mondo S."/>
            <person name="Nolan M."/>
            <person name="Ohm R."/>
            <person name="Pangilinan J."/>
            <person name="Park H.-J."/>
            <person name="Ramirez L."/>
            <person name="Alfaro M."/>
            <person name="Sun H."/>
            <person name="Tritt A."/>
            <person name="Yoshinaga Y."/>
            <person name="Zwiers L.-H."/>
            <person name="Turgeon B."/>
            <person name="Goodwin S."/>
            <person name="Spatafora J."/>
            <person name="Crous P."/>
            <person name="Grigoriev I."/>
        </authorList>
    </citation>
    <scope>NUCLEOTIDE SEQUENCE</scope>
    <source>
        <strain evidence="2">CBS 121167</strain>
    </source>
</reference>
<dbReference type="GeneID" id="54293722"/>
<organism evidence="2 3">
    <name type="scientific">Aplosporella prunicola CBS 121167</name>
    <dbReference type="NCBI Taxonomy" id="1176127"/>
    <lineage>
        <taxon>Eukaryota</taxon>
        <taxon>Fungi</taxon>
        <taxon>Dikarya</taxon>
        <taxon>Ascomycota</taxon>
        <taxon>Pezizomycotina</taxon>
        <taxon>Dothideomycetes</taxon>
        <taxon>Dothideomycetes incertae sedis</taxon>
        <taxon>Botryosphaeriales</taxon>
        <taxon>Aplosporellaceae</taxon>
        <taxon>Aplosporella</taxon>
    </lineage>
</organism>
<keyword evidence="1" id="KW-0812">Transmembrane</keyword>
<dbReference type="EMBL" id="ML995474">
    <property type="protein sequence ID" value="KAF2147130.1"/>
    <property type="molecule type" value="Genomic_DNA"/>
</dbReference>
<evidence type="ECO:0000313" key="3">
    <source>
        <dbReference type="Proteomes" id="UP000799438"/>
    </source>
</evidence>
<dbReference type="AlphaFoldDB" id="A0A6A6BT14"/>
<keyword evidence="3" id="KW-1185">Reference proteome</keyword>
<keyword evidence="1" id="KW-1133">Transmembrane helix</keyword>
<feature type="transmembrane region" description="Helical" evidence="1">
    <location>
        <begin position="52"/>
        <end position="76"/>
    </location>
</feature>
<name>A0A6A6BT14_9PEZI</name>
<gene>
    <name evidence="2" type="ORF">K452DRAFT_2145</name>
</gene>
<dbReference type="Proteomes" id="UP000799438">
    <property type="component" value="Unassembled WGS sequence"/>
</dbReference>
<evidence type="ECO:0000256" key="1">
    <source>
        <dbReference type="SAM" id="Phobius"/>
    </source>
</evidence>
<proteinExistence type="predicted"/>
<sequence length="84" mass="9449">MVFFGKRCWWKSGALAGQCTRQASYIQKKRPGSQMRSKRGRRHRGRSTTAPLFKVVSAALLLSGLFLTVFVLARIFSTLIVCTL</sequence>
<protein>
    <submittedName>
        <fullName evidence="2">Uncharacterized protein</fullName>
    </submittedName>
</protein>